<organism evidence="3 4">
    <name type="scientific">Priestia veravalensis</name>
    <dbReference type="NCBI Taxonomy" id="1414648"/>
    <lineage>
        <taxon>Bacteria</taxon>
        <taxon>Bacillati</taxon>
        <taxon>Bacillota</taxon>
        <taxon>Bacilli</taxon>
        <taxon>Bacillales</taxon>
        <taxon>Bacillaceae</taxon>
        <taxon>Priestia</taxon>
    </lineage>
</organism>
<evidence type="ECO:0000256" key="2">
    <source>
        <dbReference type="SAM" id="Phobius"/>
    </source>
</evidence>
<name>A0A0V8JH77_9BACI</name>
<keyword evidence="4" id="KW-1185">Reference proteome</keyword>
<dbReference type="Pfam" id="PF13425">
    <property type="entry name" value="O-antigen_lig"/>
    <property type="match status" value="1"/>
</dbReference>
<dbReference type="InterPro" id="IPR049504">
    <property type="entry name" value="O-antigen_lig"/>
</dbReference>
<feature type="region of interest" description="Disordered" evidence="1">
    <location>
        <begin position="287"/>
        <end position="310"/>
    </location>
</feature>
<dbReference type="EMBL" id="LNQP01000092">
    <property type="protein sequence ID" value="KSU86345.1"/>
    <property type="molecule type" value="Genomic_DNA"/>
</dbReference>
<feature type="transmembrane region" description="Helical" evidence="2">
    <location>
        <begin position="104"/>
        <end position="122"/>
    </location>
</feature>
<comment type="caution">
    <text evidence="3">The sequence shown here is derived from an EMBL/GenBank/DDBJ whole genome shotgun (WGS) entry which is preliminary data.</text>
</comment>
<evidence type="ECO:0000313" key="3">
    <source>
        <dbReference type="EMBL" id="KSU86345.1"/>
    </source>
</evidence>
<protein>
    <recommendedName>
        <fullName evidence="5">O-antigen ligase like membrane protein</fullName>
    </recommendedName>
</protein>
<feature type="transmembrane region" description="Helical" evidence="2">
    <location>
        <begin position="408"/>
        <end position="428"/>
    </location>
</feature>
<sequence>MKNTYWLFFLFVGFISIQPIIDMLTTYMVLNVESPLSIGVIIRFMYMVFVGIILLVFFKKSKWARYSILYLIVFALFLGVNIYFNSQWKDPYYLAQEVKFFNKVVYMNVTLLGAIVVFTMYRQSVNVSKALNKNLLTASLIISIVFIGTMLTGTALESYQYNKTGFKGWFYAANELGAIVALLLPLTLLFGLKKTQSLKQFYFWIPFILLAVSSIMIGTKVGLGAVILSLGVAFVVLVLKLFATKQRAVKSNLVISIILLVVVGVTTPISPAFTNTYAHIDLLENKKKEQQPEQTEEDDATDTKKKKRQKLDNSDIENLILSSREDFLAHHKEQYAEAPIARKLVGMGYAGNYTEEQQPKMIEMDFYDLFFSLGIIGFILWILPLLIIALYVIKRFIREPSQLWNESFMMYSTSVVLALGIAFVAGHVFTAPAVTIYFAVTAAYLACIHFYKSNALD</sequence>
<evidence type="ECO:0008006" key="5">
    <source>
        <dbReference type="Google" id="ProtNLM"/>
    </source>
</evidence>
<feature type="transmembrane region" description="Helical" evidence="2">
    <location>
        <begin position="254"/>
        <end position="273"/>
    </location>
</feature>
<gene>
    <name evidence="3" type="ORF">AS180_19195</name>
</gene>
<reference evidence="3 4" key="1">
    <citation type="submission" date="2015-11" db="EMBL/GenBank/DDBJ databases">
        <title>Bacillus caseinolyticus sp nov.</title>
        <authorList>
            <person name="Dastager S.G."/>
            <person name="Mawlankar R."/>
        </authorList>
    </citation>
    <scope>NUCLEOTIDE SEQUENCE [LARGE SCALE GENOMIC DNA]</scope>
    <source>
        <strain evidence="3 4">SGD-V-76</strain>
    </source>
</reference>
<dbReference type="AlphaFoldDB" id="A0A0V8JH77"/>
<feature type="transmembrane region" description="Helical" evidence="2">
    <location>
        <begin position="134"/>
        <end position="156"/>
    </location>
</feature>
<feature type="transmembrane region" description="Helical" evidence="2">
    <location>
        <begin position="201"/>
        <end position="217"/>
    </location>
</feature>
<evidence type="ECO:0000256" key="1">
    <source>
        <dbReference type="SAM" id="MobiDB-lite"/>
    </source>
</evidence>
<feature type="transmembrane region" description="Helical" evidence="2">
    <location>
        <begin position="168"/>
        <end position="189"/>
    </location>
</feature>
<dbReference type="Proteomes" id="UP000053681">
    <property type="component" value="Unassembled WGS sequence"/>
</dbReference>
<feature type="transmembrane region" description="Helical" evidence="2">
    <location>
        <begin position="434"/>
        <end position="451"/>
    </location>
</feature>
<evidence type="ECO:0000313" key="4">
    <source>
        <dbReference type="Proteomes" id="UP000053681"/>
    </source>
</evidence>
<keyword evidence="2" id="KW-0812">Transmembrane</keyword>
<proteinExistence type="predicted"/>
<feature type="transmembrane region" description="Helical" evidence="2">
    <location>
        <begin position="67"/>
        <end position="84"/>
    </location>
</feature>
<accession>A0A0V8JH77</accession>
<feature type="transmembrane region" description="Helical" evidence="2">
    <location>
        <begin position="223"/>
        <end position="242"/>
    </location>
</feature>
<keyword evidence="2" id="KW-1133">Transmembrane helix</keyword>
<feature type="transmembrane region" description="Helical" evidence="2">
    <location>
        <begin position="7"/>
        <end position="30"/>
    </location>
</feature>
<dbReference type="RefSeq" id="WP_062687316.1">
    <property type="nucleotide sequence ID" value="NZ_KQ758706.1"/>
</dbReference>
<feature type="transmembrane region" description="Helical" evidence="2">
    <location>
        <begin position="36"/>
        <end position="58"/>
    </location>
</feature>
<feature type="transmembrane region" description="Helical" evidence="2">
    <location>
        <begin position="369"/>
        <end position="393"/>
    </location>
</feature>
<keyword evidence="2" id="KW-0472">Membrane</keyword>